<gene>
    <name evidence="1" type="ORF">F906_00471</name>
</gene>
<accession>N9M996</accession>
<dbReference type="Proteomes" id="UP000023774">
    <property type="component" value="Unassembled WGS sequence"/>
</dbReference>
<organism evidence="1 2">
    <name type="scientific">Acinetobacter pseudolwoffii</name>
    <dbReference type="NCBI Taxonomy" id="2053287"/>
    <lineage>
        <taxon>Bacteria</taxon>
        <taxon>Pseudomonadati</taxon>
        <taxon>Pseudomonadota</taxon>
        <taxon>Gammaproteobacteria</taxon>
        <taxon>Moraxellales</taxon>
        <taxon>Moraxellaceae</taxon>
        <taxon>Acinetobacter</taxon>
    </lineage>
</organism>
<dbReference type="HOGENOM" id="CLU_2713202_0_0_6"/>
<sequence>MITGMLYQDTIQQKLNILKAYCQGARMWGGAIQTFDRLENSIDTLEHEARNPNVQNVKVVGLEPSSEEAALD</sequence>
<dbReference type="AlphaFoldDB" id="N9M996"/>
<protein>
    <submittedName>
        <fullName evidence="1">Uncharacterized protein</fullName>
    </submittedName>
</protein>
<keyword evidence="2" id="KW-1185">Reference proteome</keyword>
<dbReference type="EMBL" id="APRJ01000010">
    <property type="protein sequence ID" value="ENW87246.1"/>
    <property type="molecule type" value="Genomic_DNA"/>
</dbReference>
<dbReference type="PATRIC" id="fig|1217709.3.peg.450"/>
<proteinExistence type="predicted"/>
<name>N9M996_9GAMM</name>
<reference evidence="1 2" key="1">
    <citation type="submission" date="2013-02" db="EMBL/GenBank/DDBJ databases">
        <title>The Genome Sequence of Acinetobacter sp. NIPH 713.</title>
        <authorList>
            <consortium name="The Broad Institute Genome Sequencing Platform"/>
            <consortium name="The Broad Institute Genome Sequencing Center for Infectious Disease"/>
            <person name="Cerqueira G."/>
            <person name="Feldgarden M."/>
            <person name="Courvalin P."/>
            <person name="Perichon B."/>
            <person name="Grillot-Courvalin C."/>
            <person name="Clermont D."/>
            <person name="Rocha E."/>
            <person name="Yoon E.-J."/>
            <person name="Nemec A."/>
            <person name="Walker B."/>
            <person name="Young S.K."/>
            <person name="Zeng Q."/>
            <person name="Gargeya S."/>
            <person name="Fitzgerald M."/>
            <person name="Haas B."/>
            <person name="Abouelleil A."/>
            <person name="Alvarado L."/>
            <person name="Arachchi H.M."/>
            <person name="Berlin A.M."/>
            <person name="Chapman S.B."/>
            <person name="Dewar J."/>
            <person name="Goldberg J."/>
            <person name="Griggs A."/>
            <person name="Gujja S."/>
            <person name="Hansen M."/>
            <person name="Howarth C."/>
            <person name="Imamovic A."/>
            <person name="Larimer J."/>
            <person name="McCowan C."/>
            <person name="Murphy C."/>
            <person name="Neiman D."/>
            <person name="Pearson M."/>
            <person name="Priest M."/>
            <person name="Roberts A."/>
            <person name="Saif S."/>
            <person name="Shea T."/>
            <person name="Sisk P."/>
            <person name="Sykes S."/>
            <person name="Wortman J."/>
            <person name="Nusbaum C."/>
            <person name="Birren B."/>
        </authorList>
    </citation>
    <scope>NUCLEOTIDE SEQUENCE [LARGE SCALE GENOMIC DNA]</scope>
    <source>
        <strain evidence="1 2">NIPH 713</strain>
    </source>
</reference>
<evidence type="ECO:0000313" key="2">
    <source>
        <dbReference type="Proteomes" id="UP000023774"/>
    </source>
</evidence>
<comment type="caution">
    <text evidence="1">The sequence shown here is derived from an EMBL/GenBank/DDBJ whole genome shotgun (WGS) entry which is preliminary data.</text>
</comment>
<evidence type="ECO:0000313" key="1">
    <source>
        <dbReference type="EMBL" id="ENW87246.1"/>
    </source>
</evidence>